<comment type="caution">
    <text evidence="2">The sequence shown here is derived from an EMBL/GenBank/DDBJ whole genome shotgun (WGS) entry which is preliminary data.</text>
</comment>
<protein>
    <submittedName>
        <fullName evidence="2">DUF559 domain-containing protein</fullName>
    </submittedName>
</protein>
<proteinExistence type="predicted"/>
<evidence type="ECO:0000313" key="3">
    <source>
        <dbReference type="Proteomes" id="UP001595748"/>
    </source>
</evidence>
<name>A0ABV8A1A0_9DEIO</name>
<dbReference type="Pfam" id="PF04480">
    <property type="entry name" value="DUF559"/>
    <property type="match status" value="1"/>
</dbReference>
<evidence type="ECO:0000259" key="1">
    <source>
        <dbReference type="Pfam" id="PF04480"/>
    </source>
</evidence>
<evidence type="ECO:0000313" key="2">
    <source>
        <dbReference type="EMBL" id="MFC3859423.1"/>
    </source>
</evidence>
<dbReference type="Proteomes" id="UP001595748">
    <property type="component" value="Unassembled WGS sequence"/>
</dbReference>
<feature type="domain" description="DUF559" evidence="1">
    <location>
        <begin position="78"/>
        <end position="145"/>
    </location>
</feature>
<dbReference type="Gene3D" id="3.40.960.10">
    <property type="entry name" value="VSR Endonuclease"/>
    <property type="match status" value="1"/>
</dbReference>
<gene>
    <name evidence="2" type="ORF">ACFOPQ_01360</name>
</gene>
<keyword evidence="3" id="KW-1185">Reference proteome</keyword>
<organism evidence="2 3">
    <name type="scientific">Deinococcus antarcticus</name>
    <dbReference type="NCBI Taxonomy" id="1298767"/>
    <lineage>
        <taxon>Bacteria</taxon>
        <taxon>Thermotogati</taxon>
        <taxon>Deinococcota</taxon>
        <taxon>Deinococci</taxon>
        <taxon>Deinococcales</taxon>
        <taxon>Deinococcaceae</taxon>
        <taxon>Deinococcus</taxon>
    </lineage>
</organism>
<dbReference type="InterPro" id="IPR007569">
    <property type="entry name" value="DUF559"/>
</dbReference>
<dbReference type="EMBL" id="JBHRZF010000011">
    <property type="protein sequence ID" value="MFC3859423.1"/>
    <property type="molecule type" value="Genomic_DNA"/>
</dbReference>
<sequence length="161" mass="18433">MAALAANPSPRHRAGGEALNGNTLLVRRYVKKHPALAARVPRLVEQVRDAEHQESINAVLQEQFGSAGLPAVPEYRFAPPRRWAFDFAFPDLLLAIEIEGIDHRKKNRYARDLSKYNTAARRGWCLLRFTARQVHQRKAIQEIQQVYHERLAATPRRNHSP</sequence>
<reference evidence="3" key="1">
    <citation type="journal article" date="2019" name="Int. J. Syst. Evol. Microbiol.">
        <title>The Global Catalogue of Microorganisms (GCM) 10K type strain sequencing project: providing services to taxonomists for standard genome sequencing and annotation.</title>
        <authorList>
            <consortium name="The Broad Institute Genomics Platform"/>
            <consortium name="The Broad Institute Genome Sequencing Center for Infectious Disease"/>
            <person name="Wu L."/>
            <person name="Ma J."/>
        </authorList>
    </citation>
    <scope>NUCLEOTIDE SEQUENCE [LARGE SCALE GENOMIC DNA]</scope>
    <source>
        <strain evidence="3">CCTCC AB 2013263</strain>
    </source>
</reference>
<dbReference type="RefSeq" id="WP_380075589.1">
    <property type="nucleotide sequence ID" value="NZ_JBHRZF010000011.1"/>
</dbReference>
<accession>A0ABV8A1A0</accession>